<gene>
    <name evidence="2" type="ORF">MCOR_14662</name>
</gene>
<evidence type="ECO:0000313" key="2">
    <source>
        <dbReference type="EMBL" id="CAC5378460.1"/>
    </source>
</evidence>
<dbReference type="OrthoDB" id="6277121at2759"/>
<dbReference type="AlphaFoldDB" id="A0A6J8B564"/>
<dbReference type="PANTHER" id="PTHR19963:SF30">
    <property type="entry name" value="ENDONUCLEASE_EXONUCLEASE_PHOSPHATASE DOMAIN-CONTAINING PROTEIN"/>
    <property type="match status" value="1"/>
</dbReference>
<reference evidence="2 3" key="1">
    <citation type="submission" date="2020-06" db="EMBL/GenBank/DDBJ databases">
        <authorList>
            <person name="Li R."/>
            <person name="Bekaert M."/>
        </authorList>
    </citation>
    <scope>NUCLEOTIDE SEQUENCE [LARGE SCALE GENOMIC DNA]</scope>
    <source>
        <strain evidence="3">wild</strain>
    </source>
</reference>
<feature type="region of interest" description="Disordered" evidence="1">
    <location>
        <begin position="28"/>
        <end position="85"/>
    </location>
</feature>
<evidence type="ECO:0000313" key="3">
    <source>
        <dbReference type="Proteomes" id="UP000507470"/>
    </source>
</evidence>
<dbReference type="PANTHER" id="PTHR19963">
    <property type="entry name" value="CCHC-TYPE DOMAIN-CONTAINING PROTEIN"/>
    <property type="match status" value="1"/>
</dbReference>
<proteinExistence type="predicted"/>
<dbReference type="Proteomes" id="UP000507470">
    <property type="component" value="Unassembled WGS sequence"/>
</dbReference>
<dbReference type="EMBL" id="CACVKT020002575">
    <property type="protein sequence ID" value="CAC5378460.1"/>
    <property type="molecule type" value="Genomic_DNA"/>
</dbReference>
<feature type="compositionally biased region" description="Polar residues" evidence="1">
    <location>
        <begin position="65"/>
        <end position="85"/>
    </location>
</feature>
<accession>A0A6J8B564</accession>
<feature type="compositionally biased region" description="Low complexity" evidence="1">
    <location>
        <begin position="48"/>
        <end position="57"/>
    </location>
</feature>
<feature type="compositionally biased region" description="Polar residues" evidence="1">
    <location>
        <begin position="310"/>
        <end position="339"/>
    </location>
</feature>
<keyword evidence="3" id="KW-1185">Reference proteome</keyword>
<protein>
    <recommendedName>
        <fullName evidence="4">Retrotransposon gag domain-containing protein</fullName>
    </recommendedName>
</protein>
<evidence type="ECO:0000256" key="1">
    <source>
        <dbReference type="SAM" id="MobiDB-lite"/>
    </source>
</evidence>
<evidence type="ECO:0008006" key="4">
    <source>
        <dbReference type="Google" id="ProtNLM"/>
    </source>
</evidence>
<name>A0A6J8B564_MYTCO</name>
<sequence length="595" mass="67706">MALNNSFFGSISSGISGLKQLFTPSFRSNSEAVGTNNTSSVEHEMSQNDNKNIINNNTERHLPSENHSSGYNSSNVTSYSPGIQNESFVHSTPRTVVDNLSNTLDNTSCYTNKGDLDRMYGPQTQSKQYKTDITSQDGFKINLSTRKQDTHSYEYYDISDSNVNPHAINHTNKNQNNQQDPYSHNQTINRQANPGLFGTEHHSNSSPETNAFVMKNDVVTSDDHMTKSNGYSIKGQTYGEQVLGSGQFVNNSMSNKNHTDRVHNFNNGGMKNQSQNYENNTRLFSPYKSCNNMNQNFISEQSNTDRENGLSFSQNRPHTTPTVHFRENTSAQSDTGNFNNSQVHGQNMFAHGNNWGTYGGDKSYNQLREYGNNTVRTNRKLKEPDVFDGQRTEWLDYICHFEQVAQWNNWSESEKAAQLAMSLRGIAQRVLSELTADALCHYDTLKTLLMQRFCPPERETAYRCEFRNRKRNRDETAADYGYALKRLGSRAFPTIPVMMRESLFVEQYISGLGSAELKRHVQFAHPTTLDRAISLAVEFEAFEGAQIYPRKPKDLEELPVLALTNSKREVENRFQENSKIEKLEDSIRDVQLSLR</sequence>
<feature type="region of interest" description="Disordered" evidence="1">
    <location>
        <begin position="302"/>
        <end position="339"/>
    </location>
</feature>
<organism evidence="2 3">
    <name type="scientific">Mytilus coruscus</name>
    <name type="common">Sea mussel</name>
    <dbReference type="NCBI Taxonomy" id="42192"/>
    <lineage>
        <taxon>Eukaryota</taxon>
        <taxon>Metazoa</taxon>
        <taxon>Spiralia</taxon>
        <taxon>Lophotrochozoa</taxon>
        <taxon>Mollusca</taxon>
        <taxon>Bivalvia</taxon>
        <taxon>Autobranchia</taxon>
        <taxon>Pteriomorphia</taxon>
        <taxon>Mytilida</taxon>
        <taxon>Mytiloidea</taxon>
        <taxon>Mytilidae</taxon>
        <taxon>Mytilinae</taxon>
        <taxon>Mytilus</taxon>
    </lineage>
</organism>
<feature type="compositionally biased region" description="Polar residues" evidence="1">
    <location>
        <begin position="28"/>
        <end position="40"/>
    </location>
</feature>